<dbReference type="STRING" id="126156.SAMN05421670_0490"/>
<feature type="transmembrane region" description="Helical" evidence="1">
    <location>
        <begin position="6"/>
        <end position="26"/>
    </location>
</feature>
<feature type="transmembrane region" description="Helical" evidence="1">
    <location>
        <begin position="104"/>
        <end position="126"/>
    </location>
</feature>
<proteinExistence type="predicted"/>
<feature type="transmembrane region" description="Helical" evidence="1">
    <location>
        <begin position="46"/>
        <end position="67"/>
    </location>
</feature>
<keyword evidence="1" id="KW-0472">Membrane</keyword>
<protein>
    <submittedName>
        <fullName evidence="2">Uncharacterized protein</fullName>
    </submittedName>
</protein>
<evidence type="ECO:0000256" key="1">
    <source>
        <dbReference type="SAM" id="Phobius"/>
    </source>
</evidence>
<reference evidence="3" key="1">
    <citation type="submission" date="2016-10" db="EMBL/GenBank/DDBJ databases">
        <authorList>
            <person name="Varghese N."/>
            <person name="Submissions S."/>
        </authorList>
    </citation>
    <scope>NUCLEOTIDE SEQUENCE [LARGE SCALE GENOMIC DNA]</scope>
    <source>
        <strain evidence="3">DSM 11706</strain>
    </source>
</reference>
<dbReference type="AlphaFoldDB" id="A0A1I5UPN2"/>
<dbReference type="Proteomes" id="UP000198734">
    <property type="component" value="Unassembled WGS sequence"/>
</dbReference>
<keyword evidence="1" id="KW-0812">Transmembrane</keyword>
<feature type="transmembrane region" description="Helical" evidence="1">
    <location>
        <begin position="73"/>
        <end position="92"/>
    </location>
</feature>
<dbReference type="EMBL" id="FOXU01000001">
    <property type="protein sequence ID" value="SFP97254.1"/>
    <property type="molecule type" value="Genomic_DNA"/>
</dbReference>
<organism evidence="2 3">
    <name type="scientific">Psychrobacillus psychrotolerans</name>
    <dbReference type="NCBI Taxonomy" id="126156"/>
    <lineage>
        <taxon>Bacteria</taxon>
        <taxon>Bacillati</taxon>
        <taxon>Bacillota</taxon>
        <taxon>Bacilli</taxon>
        <taxon>Bacillales</taxon>
        <taxon>Bacillaceae</taxon>
        <taxon>Psychrobacillus</taxon>
    </lineage>
</organism>
<keyword evidence="1" id="KW-1133">Transmembrane helix</keyword>
<evidence type="ECO:0000313" key="3">
    <source>
        <dbReference type="Proteomes" id="UP000198734"/>
    </source>
</evidence>
<name>A0A1I5UPN2_9BACI</name>
<keyword evidence="3" id="KW-1185">Reference proteome</keyword>
<dbReference type="RefSeq" id="WP_093533843.1">
    <property type="nucleotide sequence ID" value="NZ_FOXU01000001.1"/>
</dbReference>
<evidence type="ECO:0000313" key="2">
    <source>
        <dbReference type="EMBL" id="SFP97254.1"/>
    </source>
</evidence>
<gene>
    <name evidence="2" type="ORF">SAMN05421670_0490</name>
</gene>
<sequence length="265" mass="30417">MKVDTYSLISFIILWGIPTVMIVRKYLKMNSNDKKTAINDFRSHRFIFTTGFIVLGALFIHLGLLLTLSILKLIGFVFLALGGFLSTFNKWNKSKNKGVLVKKIVKYTIIGITTFFLILLGFYYFIIRVGQGEFFHYDNGVTIEVYNSSKQEITDLNFFFSFYSNYNVLQDLGDIDKLEPEETTCIYSRHINGTGNDRSLYFQYHINKFEKQVDSLAYVASNKPSKVVVIIEITGTDSNGKLLFRAKGYEDVGGQFEYDLTSTRE</sequence>
<accession>A0A1I5UPN2</accession>
<dbReference type="OrthoDB" id="2972394at2"/>